<dbReference type="STRING" id="1203610.HMPREF1536_00514"/>
<keyword evidence="2" id="KW-1185">Reference proteome</keyword>
<evidence type="ECO:0000313" key="2">
    <source>
        <dbReference type="Proteomes" id="UP000033035"/>
    </source>
</evidence>
<dbReference type="Proteomes" id="UP000033035">
    <property type="component" value="Unassembled WGS sequence"/>
</dbReference>
<comment type="caution">
    <text evidence="1">The sequence shown here is derived from an EMBL/GenBank/DDBJ whole genome shotgun (WGS) entry which is preliminary data.</text>
</comment>
<organism evidence="1 2">
    <name type="scientific">Parabacteroides gordonii MS-1 = DSM 23371</name>
    <dbReference type="NCBI Taxonomy" id="1203610"/>
    <lineage>
        <taxon>Bacteria</taxon>
        <taxon>Pseudomonadati</taxon>
        <taxon>Bacteroidota</taxon>
        <taxon>Bacteroidia</taxon>
        <taxon>Bacteroidales</taxon>
        <taxon>Tannerellaceae</taxon>
        <taxon>Parabacteroides</taxon>
    </lineage>
</organism>
<name>A0A0F5JP44_9BACT</name>
<sequence>MEQLHLDVWTAETETFNLYLSDGNYETPAINMSSRGEEWKSFNILLSDYEKYINLANLYSIRMEANRQSIYYVDNLYFYSTPPTDNSVIQQGSDITYKIQGNQLLLESQIPLQSVVVFDVTGRISSNIRTTAVCVTIDLNQLNSGVHFLQMVDSEGKMKTIKFVKR</sequence>
<evidence type="ECO:0000313" key="1">
    <source>
        <dbReference type="EMBL" id="KKB59533.1"/>
    </source>
</evidence>
<proteinExistence type="predicted"/>
<dbReference type="AlphaFoldDB" id="A0A0F5JP44"/>
<reference evidence="1 2" key="1">
    <citation type="submission" date="2013-04" db="EMBL/GenBank/DDBJ databases">
        <title>The Genome Sequence of Parabacteroides gordonii DSM 23371.</title>
        <authorList>
            <consortium name="The Broad Institute Genomics Platform"/>
            <person name="Earl A."/>
            <person name="Ward D."/>
            <person name="Feldgarden M."/>
            <person name="Gevers D."/>
            <person name="Martens E."/>
            <person name="Sakamoto M."/>
            <person name="Benno Y."/>
            <person name="Suzuki N."/>
            <person name="Matsunaga N."/>
            <person name="Koshihara K."/>
            <person name="Seki M."/>
            <person name="Komiya H."/>
            <person name="Walker B."/>
            <person name="Young S."/>
            <person name="Zeng Q."/>
            <person name="Gargeya S."/>
            <person name="Fitzgerald M."/>
            <person name="Haas B."/>
            <person name="Abouelleil A."/>
            <person name="Allen A.W."/>
            <person name="Alvarado L."/>
            <person name="Arachchi H.M."/>
            <person name="Berlin A.M."/>
            <person name="Chapman S.B."/>
            <person name="Gainer-Dewar J."/>
            <person name="Goldberg J."/>
            <person name="Griggs A."/>
            <person name="Gujja S."/>
            <person name="Hansen M."/>
            <person name="Howarth C."/>
            <person name="Imamovic A."/>
            <person name="Ireland A."/>
            <person name="Larimer J."/>
            <person name="McCowan C."/>
            <person name="Murphy C."/>
            <person name="Pearson M."/>
            <person name="Poon T.W."/>
            <person name="Priest M."/>
            <person name="Roberts A."/>
            <person name="Saif S."/>
            <person name="Shea T."/>
            <person name="Sisk P."/>
            <person name="Sykes S."/>
            <person name="Wortman J."/>
            <person name="Nusbaum C."/>
            <person name="Birren B."/>
        </authorList>
    </citation>
    <scope>NUCLEOTIDE SEQUENCE [LARGE SCALE GENOMIC DNA]</scope>
    <source>
        <strain evidence="1 2">MS-1</strain>
    </source>
</reference>
<dbReference type="InterPro" id="IPR026444">
    <property type="entry name" value="Secre_tail"/>
</dbReference>
<dbReference type="HOGENOM" id="CLU_1601105_0_0_10"/>
<dbReference type="PATRIC" id="fig|1203610.3.peg.532"/>
<gene>
    <name evidence="1" type="ORF">HMPREF1536_00514</name>
</gene>
<dbReference type="EMBL" id="AQHW01000003">
    <property type="protein sequence ID" value="KKB59533.1"/>
    <property type="molecule type" value="Genomic_DNA"/>
</dbReference>
<dbReference type="RefSeq" id="WP_028727810.1">
    <property type="nucleotide sequence ID" value="NZ_AUAE01000019.1"/>
</dbReference>
<accession>A0A0F5JP44</accession>
<dbReference type="NCBIfam" id="TIGR04183">
    <property type="entry name" value="Por_Secre_tail"/>
    <property type="match status" value="1"/>
</dbReference>
<protein>
    <submittedName>
        <fullName evidence="1">Por secretion system C-terminal sorting domain-containing protein</fullName>
    </submittedName>
</protein>